<dbReference type="Gene3D" id="2.115.10.20">
    <property type="entry name" value="Glycosyl hydrolase domain, family 43"/>
    <property type="match status" value="1"/>
</dbReference>
<name>A0A5C5WX43_9BACT</name>
<dbReference type="AlphaFoldDB" id="A0A5C5WX43"/>
<evidence type="ECO:0000256" key="1">
    <source>
        <dbReference type="ARBA" id="ARBA00022676"/>
    </source>
</evidence>
<dbReference type="EMBL" id="SJPI01000001">
    <property type="protein sequence ID" value="TWT54819.1"/>
    <property type="molecule type" value="Genomic_DNA"/>
</dbReference>
<dbReference type="PANTHER" id="PTHR34106:SF5">
    <property type="entry name" value="GLYCOSIDASE"/>
    <property type="match status" value="1"/>
</dbReference>
<dbReference type="EC" id="2.4.1.-" evidence="4"/>
<dbReference type="PIRSF" id="PIRSF016202">
    <property type="entry name" value="PH1107"/>
    <property type="match status" value="1"/>
</dbReference>
<comment type="similarity">
    <text evidence="3">Belongs to the glycosyl hydrolase 130 family.</text>
</comment>
<dbReference type="GO" id="GO:0016757">
    <property type="term" value="F:glycosyltransferase activity"/>
    <property type="evidence" value="ECO:0007669"/>
    <property type="project" value="UniProtKB-KW"/>
</dbReference>
<dbReference type="RefSeq" id="WP_146514802.1">
    <property type="nucleotide sequence ID" value="NZ_SJPI01000001.1"/>
</dbReference>
<sequence length="360" mass="40146">MIETRSESLLLRPCDVSPSRSDLEVVGVFNPAVAIGNNGLTMLARVAERPLESRADWTPLPRWSSSGAIEVDWVRNQDLTLIDARVVAIKDSGDLRLTSVSHLQVLRSSNITGESWDFVRTILPEGPWEEYGIEDPRITKIDDTYWVTYVAVSRSGAATALMSSTDMVNFQRHGIIFPSENKDVVLFPEMFSDGYAALHRPNPHSRFKAPQIWLARSLDMIHWGRHQLVLSGMHPWEGDRVGSGTPPILCDEGWLTLYHGSTRPNSTGTVGCYSAGALLLDRDQPGRVLARSSQPIMQPSTDYELHGFVPNVVFPTAMLDRDEELHVFYGAADTYIAAARFLKQSVLDSLQLKDSCKPRQ</sequence>
<gene>
    <name evidence="4" type="ORF">Pla22_24730</name>
</gene>
<keyword evidence="5" id="KW-1185">Reference proteome</keyword>
<dbReference type="InterPro" id="IPR023296">
    <property type="entry name" value="Glyco_hydro_beta-prop_sf"/>
</dbReference>
<dbReference type="CDD" id="cd18612">
    <property type="entry name" value="GH130_Lin0857-like"/>
    <property type="match status" value="1"/>
</dbReference>
<evidence type="ECO:0000256" key="2">
    <source>
        <dbReference type="ARBA" id="ARBA00022679"/>
    </source>
</evidence>
<keyword evidence="1 4" id="KW-0328">Glycosyltransferase</keyword>
<comment type="caution">
    <text evidence="4">The sequence shown here is derived from an EMBL/GenBank/DDBJ whole genome shotgun (WGS) entry which is preliminary data.</text>
</comment>
<dbReference type="Proteomes" id="UP000316598">
    <property type="component" value="Unassembled WGS sequence"/>
</dbReference>
<reference evidence="4 5" key="1">
    <citation type="submission" date="2019-02" db="EMBL/GenBank/DDBJ databases">
        <title>Deep-cultivation of Planctomycetes and their phenomic and genomic characterization uncovers novel biology.</title>
        <authorList>
            <person name="Wiegand S."/>
            <person name="Jogler M."/>
            <person name="Boedeker C."/>
            <person name="Pinto D."/>
            <person name="Vollmers J."/>
            <person name="Rivas-Marin E."/>
            <person name="Kohn T."/>
            <person name="Peeters S.H."/>
            <person name="Heuer A."/>
            <person name="Rast P."/>
            <person name="Oberbeckmann S."/>
            <person name="Bunk B."/>
            <person name="Jeske O."/>
            <person name="Meyerdierks A."/>
            <person name="Storesund J.E."/>
            <person name="Kallscheuer N."/>
            <person name="Luecker S."/>
            <person name="Lage O.M."/>
            <person name="Pohl T."/>
            <person name="Merkel B.J."/>
            <person name="Hornburger P."/>
            <person name="Mueller R.-W."/>
            <person name="Bruemmer F."/>
            <person name="Labrenz M."/>
            <person name="Spormann A.M."/>
            <person name="Op Den Camp H."/>
            <person name="Overmann J."/>
            <person name="Amann R."/>
            <person name="Jetten M.S.M."/>
            <person name="Mascher T."/>
            <person name="Medema M.H."/>
            <person name="Devos D.P."/>
            <person name="Kaster A.-K."/>
            <person name="Ovreas L."/>
            <person name="Rohde M."/>
            <person name="Galperin M.Y."/>
            <person name="Jogler C."/>
        </authorList>
    </citation>
    <scope>NUCLEOTIDE SEQUENCE [LARGE SCALE GENOMIC DNA]</scope>
    <source>
        <strain evidence="4 5">Pla22</strain>
    </source>
</reference>
<evidence type="ECO:0000313" key="4">
    <source>
        <dbReference type="EMBL" id="TWT54819.1"/>
    </source>
</evidence>
<dbReference type="SUPFAM" id="SSF75005">
    <property type="entry name" value="Arabinanase/levansucrase/invertase"/>
    <property type="match status" value="1"/>
</dbReference>
<organism evidence="4 5">
    <name type="scientific">Rubripirellula amarantea</name>
    <dbReference type="NCBI Taxonomy" id="2527999"/>
    <lineage>
        <taxon>Bacteria</taxon>
        <taxon>Pseudomonadati</taxon>
        <taxon>Planctomycetota</taxon>
        <taxon>Planctomycetia</taxon>
        <taxon>Pirellulales</taxon>
        <taxon>Pirellulaceae</taxon>
        <taxon>Rubripirellula</taxon>
    </lineage>
</organism>
<proteinExistence type="inferred from homology"/>
<dbReference type="OrthoDB" id="9759709at2"/>
<accession>A0A5C5WX43</accession>
<protein>
    <submittedName>
        <fullName evidence="4">Beta-1,4-mannooligosaccharide phosphorylase</fullName>
        <ecNumber evidence="4">2.4.1.-</ecNumber>
    </submittedName>
</protein>
<dbReference type="PANTHER" id="PTHR34106">
    <property type="entry name" value="GLYCOSIDASE"/>
    <property type="match status" value="1"/>
</dbReference>
<keyword evidence="2 4" id="KW-0808">Transferase</keyword>
<dbReference type="InterPro" id="IPR007184">
    <property type="entry name" value="Mannoside_phosphorylase"/>
</dbReference>
<evidence type="ECO:0000256" key="3">
    <source>
        <dbReference type="ARBA" id="ARBA00024356"/>
    </source>
</evidence>
<evidence type="ECO:0000313" key="5">
    <source>
        <dbReference type="Proteomes" id="UP000316598"/>
    </source>
</evidence>
<dbReference type="Pfam" id="PF04041">
    <property type="entry name" value="Glyco_hydro_130"/>
    <property type="match status" value="1"/>
</dbReference>